<organism evidence="3 4">
    <name type="scientific">Labilithrix luteola</name>
    <dbReference type="NCBI Taxonomy" id="1391654"/>
    <lineage>
        <taxon>Bacteria</taxon>
        <taxon>Pseudomonadati</taxon>
        <taxon>Myxococcota</taxon>
        <taxon>Polyangia</taxon>
        <taxon>Polyangiales</taxon>
        <taxon>Labilitrichaceae</taxon>
        <taxon>Labilithrix</taxon>
    </lineage>
</organism>
<dbReference type="InterPro" id="IPR046801">
    <property type="entry name" value="OpcA_G6PD_N"/>
</dbReference>
<accession>A0A0K1Q7V6</accession>
<dbReference type="Pfam" id="PF10128">
    <property type="entry name" value="OpcA_G6PD_assem"/>
    <property type="match status" value="1"/>
</dbReference>
<name>A0A0K1Q7V6_9BACT</name>
<feature type="domain" description="Glucose-6-phosphate dehydrogenase assembly protein OpcA N-terminal" evidence="1">
    <location>
        <begin position="65"/>
        <end position="168"/>
    </location>
</feature>
<keyword evidence="4" id="KW-1185">Reference proteome</keyword>
<evidence type="ECO:0000259" key="2">
    <source>
        <dbReference type="Pfam" id="PF20171"/>
    </source>
</evidence>
<feature type="domain" description="Glucose-6-phosphate dehydrogenase assembly protein OpcA C-terminal" evidence="2">
    <location>
        <begin position="188"/>
        <end position="372"/>
    </location>
</feature>
<protein>
    <submittedName>
        <fullName evidence="3">Uncharacterized protein</fullName>
    </submittedName>
</protein>
<evidence type="ECO:0000313" key="3">
    <source>
        <dbReference type="EMBL" id="AKV01901.1"/>
    </source>
</evidence>
<dbReference type="InterPro" id="IPR004555">
    <property type="entry name" value="G6PDH_assembly_OpcA"/>
</dbReference>
<dbReference type="Pfam" id="PF20171">
    <property type="entry name" value="OpcA_G6PD_C"/>
    <property type="match status" value="1"/>
</dbReference>
<dbReference type="InterPro" id="IPR046802">
    <property type="entry name" value="OpcA_G6PD_C"/>
</dbReference>
<gene>
    <name evidence="3" type="ORF">AKJ09_08564</name>
</gene>
<reference evidence="3 4" key="1">
    <citation type="submission" date="2015-08" db="EMBL/GenBank/DDBJ databases">
        <authorList>
            <person name="Babu N.S."/>
            <person name="Beckwith C.J."/>
            <person name="Beseler K.G."/>
            <person name="Brison A."/>
            <person name="Carone J.V."/>
            <person name="Caskin T.P."/>
            <person name="Diamond M."/>
            <person name="Durham M.E."/>
            <person name="Foxe J.M."/>
            <person name="Go M."/>
            <person name="Henderson B.A."/>
            <person name="Jones I.B."/>
            <person name="McGettigan J.A."/>
            <person name="Micheletti S.J."/>
            <person name="Nasrallah M.E."/>
            <person name="Ortiz D."/>
            <person name="Piller C.R."/>
            <person name="Privatt S.R."/>
            <person name="Schneider S.L."/>
            <person name="Sharp S."/>
            <person name="Smith T.C."/>
            <person name="Stanton J.D."/>
            <person name="Ullery H.E."/>
            <person name="Wilson R.J."/>
            <person name="Serrano M.G."/>
            <person name="Buck G."/>
            <person name="Lee V."/>
            <person name="Wang Y."/>
            <person name="Carvalho R."/>
            <person name="Voegtly L."/>
            <person name="Shi R."/>
            <person name="Duckworth R."/>
            <person name="Johnson A."/>
            <person name="Loviza R."/>
            <person name="Walstead R."/>
            <person name="Shah Z."/>
            <person name="Kiflezghi M."/>
            <person name="Wade K."/>
            <person name="Ball S.L."/>
            <person name="Bradley K.W."/>
            <person name="Asai D.J."/>
            <person name="Bowman C.A."/>
            <person name="Russell D.A."/>
            <person name="Pope W.H."/>
            <person name="Jacobs-Sera D."/>
            <person name="Hendrix R.W."/>
            <person name="Hatfull G.F."/>
        </authorList>
    </citation>
    <scope>NUCLEOTIDE SEQUENCE [LARGE SCALE GENOMIC DNA]</scope>
    <source>
        <strain evidence="3 4">DSM 27648</strain>
    </source>
</reference>
<dbReference type="RefSeq" id="WP_169928217.1">
    <property type="nucleotide sequence ID" value="NZ_CP012333.1"/>
</dbReference>
<dbReference type="AlphaFoldDB" id="A0A0K1Q7V6"/>
<dbReference type="PANTHER" id="PTHR38658:SF1">
    <property type="entry name" value="OXPP CYCLE PROTEIN OPCA-RELATED"/>
    <property type="match status" value="1"/>
</dbReference>
<dbReference type="Proteomes" id="UP000064967">
    <property type="component" value="Chromosome"/>
</dbReference>
<dbReference type="PANTHER" id="PTHR38658">
    <property type="entry name" value="OXPP CYCLE PROTEIN OPCA-RELATED"/>
    <property type="match status" value="1"/>
</dbReference>
<dbReference type="EMBL" id="CP012333">
    <property type="protein sequence ID" value="AKV01901.1"/>
    <property type="molecule type" value="Genomic_DNA"/>
</dbReference>
<sequence length="389" mass="42170">MTAQPSSAGADKAGNLIARIDQQLRDLWKTPEDPGATPLSRVCTMNLEIVAESRDLLERYTPVVDEVTASIPARAILASIEPNADQDTFQGEATAVCSLEGDRKICSERVILAASGRSAARAASAIEALLVPEIPTALVWLGKIHVDDPIFEDLAGTAQRLIVDSEYTSLSSLLHLASWARQKETERPYVADLAWTRLAPWQELLARFFDDGTTTKLADKVTRISLAQACNPGARVGSETALLLGWVATRLGWKTSRLGGLLRFKRPDGGTVELELSPVPCPEGVAPQTLAALTIEAEDEGTRTVGRIRRKLASGLRDVAGVTTDADMVLWQQETSGAPPIEQHVRLGPNKAAKWLERTLHRRPHDPAFDESVVLAEQIVEDSLTIGGR</sequence>
<evidence type="ECO:0000313" key="4">
    <source>
        <dbReference type="Proteomes" id="UP000064967"/>
    </source>
</evidence>
<evidence type="ECO:0000259" key="1">
    <source>
        <dbReference type="Pfam" id="PF10128"/>
    </source>
</evidence>
<proteinExistence type="predicted"/>
<dbReference type="STRING" id="1391654.AKJ09_08564"/>
<dbReference type="KEGG" id="llu:AKJ09_08564"/>